<protein>
    <submittedName>
        <fullName evidence="10">S-adenosylmethionine decarboxylase proenzyme</fullName>
    </submittedName>
</protein>
<dbReference type="Proteomes" id="UP000034201">
    <property type="component" value="Unassembled WGS sequence"/>
</dbReference>
<evidence type="ECO:0000313" key="11">
    <source>
        <dbReference type="Proteomes" id="UP000034201"/>
    </source>
</evidence>
<dbReference type="Gene3D" id="3.60.90.10">
    <property type="entry name" value="S-adenosylmethionine decarboxylase"/>
    <property type="match status" value="1"/>
</dbReference>
<keyword evidence="8" id="KW-0704">Schiff base</keyword>
<name>A0A0G1Z200_9BACT</name>
<keyword evidence="2" id="KW-0210">Decarboxylase</keyword>
<evidence type="ECO:0000256" key="3">
    <source>
        <dbReference type="ARBA" id="ARBA00022813"/>
    </source>
</evidence>
<dbReference type="EMBL" id="LCQQ01000008">
    <property type="protein sequence ID" value="KKW21362.1"/>
    <property type="molecule type" value="Genomic_DNA"/>
</dbReference>
<keyword evidence="9" id="KW-0670">Pyruvate</keyword>
<comment type="cofactor">
    <cofactor evidence="1">
        <name>pyruvate</name>
        <dbReference type="ChEBI" id="CHEBI:15361"/>
    </cofactor>
</comment>
<dbReference type="Pfam" id="PF02675">
    <property type="entry name" value="AdoMet_dc"/>
    <property type="match status" value="1"/>
</dbReference>
<evidence type="ECO:0000256" key="4">
    <source>
        <dbReference type="ARBA" id="ARBA00023066"/>
    </source>
</evidence>
<evidence type="ECO:0000256" key="5">
    <source>
        <dbReference type="ARBA" id="ARBA00023115"/>
    </source>
</evidence>
<dbReference type="PANTHER" id="PTHR33866:SF2">
    <property type="entry name" value="S-ADENOSYLMETHIONINE DECARBOXYLASE PROENZYME"/>
    <property type="match status" value="1"/>
</dbReference>
<dbReference type="GO" id="GO:0005829">
    <property type="term" value="C:cytosol"/>
    <property type="evidence" value="ECO:0007669"/>
    <property type="project" value="TreeGrafter"/>
</dbReference>
<proteinExistence type="predicted"/>
<evidence type="ECO:0000256" key="6">
    <source>
        <dbReference type="ARBA" id="ARBA00023145"/>
    </source>
</evidence>
<sequence length="130" mass="14874">MKKKRSGAKALFKIYGKHLTIDAYGIARSKLASHEEVFHLLNDLPGMLGMRKLTVPYVVFCAEGEKKGDWGVSGFVMIYESHISCHTWPALGYVSMDVYSCRPFDHKKTVKFLKKFWGSRTMKIRVVKRG</sequence>
<keyword evidence="6" id="KW-0865">Zymogen</keyword>
<dbReference type="GO" id="GO:0008295">
    <property type="term" value="P:spermidine biosynthetic process"/>
    <property type="evidence" value="ECO:0007669"/>
    <property type="project" value="UniProtKB-KW"/>
</dbReference>
<dbReference type="GO" id="GO:0004014">
    <property type="term" value="F:adenosylmethionine decarboxylase activity"/>
    <property type="evidence" value="ECO:0007669"/>
    <property type="project" value="InterPro"/>
</dbReference>
<dbReference type="InterPro" id="IPR003826">
    <property type="entry name" value="AdoMetDC_fam_prok"/>
</dbReference>
<organism evidence="10 11">
    <name type="scientific">Candidatus Adlerbacteria bacterium GW2011_GWC1_50_9</name>
    <dbReference type="NCBI Taxonomy" id="1618608"/>
    <lineage>
        <taxon>Bacteria</taxon>
        <taxon>Candidatus Adleribacteriota</taxon>
    </lineage>
</organism>
<keyword evidence="3" id="KW-0068">Autocatalytic cleavage</keyword>
<dbReference type="PANTHER" id="PTHR33866">
    <property type="entry name" value="S-ADENOSYLMETHIONINE DECARBOXYLASE PROENZYME"/>
    <property type="match status" value="1"/>
</dbReference>
<dbReference type="InterPro" id="IPR016067">
    <property type="entry name" value="S-AdoMet_deCO2ase_core"/>
</dbReference>
<keyword evidence="7" id="KW-0456">Lyase</keyword>
<keyword evidence="5" id="KW-0620">Polyamine biosynthesis</keyword>
<reference evidence="10 11" key="1">
    <citation type="journal article" date="2015" name="Nature">
        <title>rRNA introns, odd ribosomes, and small enigmatic genomes across a large radiation of phyla.</title>
        <authorList>
            <person name="Brown C.T."/>
            <person name="Hug L.A."/>
            <person name="Thomas B.C."/>
            <person name="Sharon I."/>
            <person name="Castelle C.J."/>
            <person name="Singh A."/>
            <person name="Wilkins M.J."/>
            <person name="Williams K.H."/>
            <person name="Banfield J.F."/>
        </authorList>
    </citation>
    <scope>NUCLEOTIDE SEQUENCE [LARGE SCALE GENOMIC DNA]</scope>
</reference>
<dbReference type="SUPFAM" id="SSF56276">
    <property type="entry name" value="S-adenosylmethionine decarboxylase"/>
    <property type="match status" value="1"/>
</dbReference>
<evidence type="ECO:0000256" key="9">
    <source>
        <dbReference type="ARBA" id="ARBA00023317"/>
    </source>
</evidence>
<dbReference type="InterPro" id="IPR017716">
    <property type="entry name" value="S-AdoMet_deCOase_pro-enz"/>
</dbReference>
<accession>A0A0G1Z200</accession>
<evidence type="ECO:0000256" key="2">
    <source>
        <dbReference type="ARBA" id="ARBA00022793"/>
    </source>
</evidence>
<keyword evidence="4" id="KW-0745">Spermidine biosynthesis</keyword>
<dbReference type="AlphaFoldDB" id="A0A0G1Z200"/>
<gene>
    <name evidence="10" type="ORF">UY61_C0008G0014</name>
</gene>
<evidence type="ECO:0000256" key="1">
    <source>
        <dbReference type="ARBA" id="ARBA00001928"/>
    </source>
</evidence>
<evidence type="ECO:0000256" key="7">
    <source>
        <dbReference type="ARBA" id="ARBA00023239"/>
    </source>
</evidence>
<evidence type="ECO:0000313" key="10">
    <source>
        <dbReference type="EMBL" id="KKW21362.1"/>
    </source>
</evidence>
<comment type="caution">
    <text evidence="10">The sequence shown here is derived from an EMBL/GenBank/DDBJ whole genome shotgun (WGS) entry which is preliminary data.</text>
</comment>
<dbReference type="NCBIfam" id="TIGR03330">
    <property type="entry name" value="SAM_DCase_Bsu"/>
    <property type="match status" value="1"/>
</dbReference>
<evidence type="ECO:0000256" key="8">
    <source>
        <dbReference type="ARBA" id="ARBA00023270"/>
    </source>
</evidence>